<organism evidence="12 13">
    <name type="scientific">Salix suchowensis</name>
    <dbReference type="NCBI Taxonomy" id="1278906"/>
    <lineage>
        <taxon>Eukaryota</taxon>
        <taxon>Viridiplantae</taxon>
        <taxon>Streptophyta</taxon>
        <taxon>Embryophyta</taxon>
        <taxon>Tracheophyta</taxon>
        <taxon>Spermatophyta</taxon>
        <taxon>Magnoliopsida</taxon>
        <taxon>eudicotyledons</taxon>
        <taxon>Gunneridae</taxon>
        <taxon>Pentapetalae</taxon>
        <taxon>rosids</taxon>
        <taxon>fabids</taxon>
        <taxon>Malpighiales</taxon>
        <taxon>Salicaceae</taxon>
        <taxon>Saliceae</taxon>
        <taxon>Salix</taxon>
    </lineage>
</organism>
<dbReference type="Pfam" id="PF03083">
    <property type="entry name" value="MtN3_slv"/>
    <property type="match status" value="2"/>
</dbReference>
<keyword evidence="8 10" id="KW-1133">Transmembrane helix</keyword>
<evidence type="ECO:0000256" key="4">
    <source>
        <dbReference type="ARBA" id="ARBA00022475"/>
    </source>
</evidence>
<keyword evidence="9 10" id="KW-0472">Membrane</keyword>
<feature type="transmembrane region" description="Helical" evidence="10">
    <location>
        <begin position="12"/>
        <end position="36"/>
    </location>
</feature>
<comment type="caution">
    <text evidence="12">The sequence shown here is derived from an EMBL/GenBank/DDBJ whole genome shotgun (WGS) entry which is preliminary data.</text>
</comment>
<evidence type="ECO:0000256" key="6">
    <source>
        <dbReference type="ARBA" id="ARBA00022692"/>
    </source>
</evidence>
<evidence type="ECO:0000256" key="2">
    <source>
        <dbReference type="ARBA" id="ARBA00007809"/>
    </source>
</evidence>
<comment type="subcellular location">
    <subcellularLocation>
        <location evidence="1 10">Cell membrane</location>
        <topology evidence="1 10">Multi-pass membrane protein</topology>
    </subcellularLocation>
</comment>
<keyword evidence="6 10" id="KW-0812">Transmembrane</keyword>
<feature type="transmembrane region" description="Helical" evidence="10">
    <location>
        <begin position="153"/>
        <end position="175"/>
    </location>
</feature>
<evidence type="ECO:0000256" key="10">
    <source>
        <dbReference type="RuleBase" id="RU910715"/>
    </source>
</evidence>
<keyword evidence="4" id="KW-1003">Cell membrane</keyword>
<dbReference type="EMBL" id="JAPFFI010000005">
    <property type="protein sequence ID" value="KAJ6393207.1"/>
    <property type="molecule type" value="Genomic_DNA"/>
</dbReference>
<accession>A0ABQ9C4B0</accession>
<dbReference type="PANTHER" id="PTHR10791:SF222">
    <property type="entry name" value="BIDIRECTIONAL SUGAR TRANSPORTER SWEET15"/>
    <property type="match status" value="1"/>
</dbReference>
<evidence type="ECO:0000313" key="13">
    <source>
        <dbReference type="Proteomes" id="UP001141253"/>
    </source>
</evidence>
<feature type="transmembrane region" description="Helical" evidence="10">
    <location>
        <begin position="71"/>
        <end position="93"/>
    </location>
</feature>
<feature type="transmembrane region" description="Helical" evidence="10">
    <location>
        <begin position="122"/>
        <end position="141"/>
    </location>
</feature>
<dbReference type="Proteomes" id="UP001141253">
    <property type="component" value="Chromosome 1"/>
</dbReference>
<comment type="function">
    <text evidence="10">Mediates both low-affinity uptake and efflux of sugar across the membrane.</text>
</comment>
<protein>
    <recommendedName>
        <fullName evidence="10">Bidirectional sugar transporter SWEET</fullName>
    </recommendedName>
</protein>
<feature type="transmembrane region" description="Helical" evidence="10">
    <location>
        <begin position="100"/>
        <end position="116"/>
    </location>
</feature>
<evidence type="ECO:0000256" key="3">
    <source>
        <dbReference type="ARBA" id="ARBA00022448"/>
    </source>
</evidence>
<evidence type="ECO:0000256" key="8">
    <source>
        <dbReference type="ARBA" id="ARBA00022989"/>
    </source>
</evidence>
<feature type="transmembrane region" description="Helical" evidence="10">
    <location>
        <begin position="181"/>
        <end position="202"/>
    </location>
</feature>
<comment type="similarity">
    <text evidence="2 10">Belongs to the SWEET sugar transporter family.</text>
</comment>
<feature type="transmembrane region" description="Helical" evidence="10">
    <location>
        <begin position="48"/>
        <end position="65"/>
    </location>
</feature>
<gene>
    <name evidence="12" type="ORF">OIU77_022642</name>
</gene>
<evidence type="ECO:0000256" key="9">
    <source>
        <dbReference type="ARBA" id="ARBA00023136"/>
    </source>
</evidence>
<evidence type="ECO:0000256" key="1">
    <source>
        <dbReference type="ARBA" id="ARBA00004651"/>
    </source>
</evidence>
<evidence type="ECO:0000313" key="12">
    <source>
        <dbReference type="EMBL" id="KAJ6393207.1"/>
    </source>
</evidence>
<feature type="region of interest" description="Disordered" evidence="11">
    <location>
        <begin position="238"/>
        <end position="306"/>
    </location>
</feature>
<dbReference type="InterPro" id="IPR004316">
    <property type="entry name" value="SWEET_rpt"/>
</dbReference>
<dbReference type="Gene3D" id="1.20.1280.290">
    <property type="match status" value="2"/>
</dbReference>
<keyword evidence="3 10" id="KW-0813">Transport</keyword>
<keyword evidence="13" id="KW-1185">Reference proteome</keyword>
<feature type="compositionally biased region" description="Basic and acidic residues" evidence="11">
    <location>
        <begin position="276"/>
        <end position="299"/>
    </location>
</feature>
<evidence type="ECO:0000256" key="5">
    <source>
        <dbReference type="ARBA" id="ARBA00022597"/>
    </source>
</evidence>
<dbReference type="InterPro" id="IPR047664">
    <property type="entry name" value="SWEET"/>
</dbReference>
<keyword evidence="5 10" id="KW-0762">Sugar transport</keyword>
<keyword evidence="7" id="KW-0677">Repeat</keyword>
<reference evidence="12" key="1">
    <citation type="submission" date="2022-10" db="EMBL/GenBank/DDBJ databases">
        <authorList>
            <person name="Hyden B.L."/>
            <person name="Feng K."/>
            <person name="Yates T."/>
            <person name="Jawdy S."/>
            <person name="Smart L.B."/>
            <person name="Muchero W."/>
        </authorList>
    </citation>
    <scope>NUCLEOTIDE SEQUENCE</scope>
    <source>
        <tissue evidence="12">Shoot tip</tissue>
    </source>
</reference>
<name>A0ABQ9C4B0_9ROSI</name>
<dbReference type="PANTHER" id="PTHR10791">
    <property type="entry name" value="RAG1-ACTIVATING PROTEIN 1"/>
    <property type="match status" value="1"/>
</dbReference>
<proteinExistence type="inferred from homology"/>
<evidence type="ECO:0000256" key="7">
    <source>
        <dbReference type="ARBA" id="ARBA00022737"/>
    </source>
</evidence>
<sequence length="306" mass="33891">MAVMNIHHPWAFTFGILGNIISFMVYLAPVPTFIRILRKKSTEDFQSLPYLVAMFSSMLWLYYAMLKTDALLLITINSFGCFIETVYIAIYIAYATRESWGLFSLILLLTHFLLSGSIRVKALGWICVAFSVCVFAAPLSILKQIVRTKSVEFMPFTLSFFLTLSAVMWFAYGLFINDLCVALPNILGFVLGLLQMLLYGIYKNAEKKKMPAENLKSIVILGTGGASEVYPVGARPDLNGGAVEHDQTEESNGNEKSMEASGVYPVDARPGLNEGAVEHDLTEVSEGDEKSMEASHDDLQSDECAV</sequence>
<evidence type="ECO:0000256" key="11">
    <source>
        <dbReference type="SAM" id="MobiDB-lite"/>
    </source>
</evidence>
<reference evidence="12" key="2">
    <citation type="journal article" date="2023" name="Int. J. Mol. Sci.">
        <title>De Novo Assembly and Annotation of 11 Diverse Shrub Willow (Salix) Genomes Reveals Novel Gene Organization in Sex-Linked Regions.</title>
        <authorList>
            <person name="Hyden B."/>
            <person name="Feng K."/>
            <person name="Yates T.B."/>
            <person name="Jawdy S."/>
            <person name="Cereghino C."/>
            <person name="Smart L.B."/>
            <person name="Muchero W."/>
        </authorList>
    </citation>
    <scope>NUCLEOTIDE SEQUENCE</scope>
    <source>
        <tissue evidence="12">Shoot tip</tissue>
    </source>
</reference>